<evidence type="ECO:0000313" key="1">
    <source>
        <dbReference type="EMBL" id="RIH62926.1"/>
    </source>
</evidence>
<dbReference type="OrthoDB" id="9790023at2"/>
<reference evidence="1 2" key="1">
    <citation type="journal article" date="2015" name="Int. J. Syst. Evol. Microbiol.">
        <title>Mariniphaga sediminis sp. nov., isolated from coastal sediment.</title>
        <authorList>
            <person name="Wang F.Q."/>
            <person name="Shen Q.Y."/>
            <person name="Chen G.J."/>
            <person name="Du Z.J."/>
        </authorList>
    </citation>
    <scope>NUCLEOTIDE SEQUENCE [LARGE SCALE GENOMIC DNA]</scope>
    <source>
        <strain evidence="1 2">SY21</strain>
    </source>
</reference>
<dbReference type="Pfam" id="PF02585">
    <property type="entry name" value="PIG-L"/>
    <property type="match status" value="1"/>
</dbReference>
<keyword evidence="2" id="KW-1185">Reference proteome</keyword>
<dbReference type="Proteomes" id="UP000266441">
    <property type="component" value="Unassembled WGS sequence"/>
</dbReference>
<dbReference type="AlphaFoldDB" id="A0A399CUF3"/>
<dbReference type="InterPro" id="IPR003737">
    <property type="entry name" value="GlcNAc_PI_deacetylase-related"/>
</dbReference>
<dbReference type="SUPFAM" id="SSF102588">
    <property type="entry name" value="LmbE-like"/>
    <property type="match status" value="1"/>
</dbReference>
<dbReference type="Gene3D" id="3.40.50.10320">
    <property type="entry name" value="LmbE-like"/>
    <property type="match status" value="1"/>
</dbReference>
<organism evidence="1 2">
    <name type="scientific">Mariniphaga sediminis</name>
    <dbReference type="NCBI Taxonomy" id="1628158"/>
    <lineage>
        <taxon>Bacteria</taxon>
        <taxon>Pseudomonadati</taxon>
        <taxon>Bacteroidota</taxon>
        <taxon>Bacteroidia</taxon>
        <taxon>Marinilabiliales</taxon>
        <taxon>Prolixibacteraceae</taxon>
        <taxon>Mariniphaga</taxon>
    </lineage>
</organism>
<protein>
    <submittedName>
        <fullName evidence="1">PIG-L family deacetylase</fullName>
    </submittedName>
</protein>
<dbReference type="GO" id="GO:0016811">
    <property type="term" value="F:hydrolase activity, acting on carbon-nitrogen (but not peptide) bonds, in linear amides"/>
    <property type="evidence" value="ECO:0007669"/>
    <property type="project" value="TreeGrafter"/>
</dbReference>
<evidence type="ECO:0000313" key="2">
    <source>
        <dbReference type="Proteomes" id="UP000266441"/>
    </source>
</evidence>
<dbReference type="RefSeq" id="WP_119352170.1">
    <property type="nucleotide sequence ID" value="NZ_QWET01000031.1"/>
</dbReference>
<proteinExistence type="predicted"/>
<name>A0A399CUF3_9BACT</name>
<dbReference type="InterPro" id="IPR024078">
    <property type="entry name" value="LmbE-like_dom_sf"/>
</dbReference>
<comment type="caution">
    <text evidence="1">The sequence shown here is derived from an EMBL/GenBank/DDBJ whole genome shotgun (WGS) entry which is preliminary data.</text>
</comment>
<accession>A0A399CUF3</accession>
<dbReference type="PANTHER" id="PTHR12993:SF11">
    <property type="entry name" value="N-ACETYLGLUCOSAMINYL-PHOSPHATIDYLINOSITOL DE-N-ACETYLASE"/>
    <property type="match status" value="1"/>
</dbReference>
<dbReference type="PANTHER" id="PTHR12993">
    <property type="entry name" value="N-ACETYLGLUCOSAMINYL-PHOSPHATIDYLINOSITOL DE-N-ACETYLASE-RELATED"/>
    <property type="match status" value="1"/>
</dbReference>
<dbReference type="EMBL" id="QWET01000031">
    <property type="protein sequence ID" value="RIH62926.1"/>
    <property type="molecule type" value="Genomic_DNA"/>
</dbReference>
<sequence length="293" mass="33756">MKFLVVFVLVFFSYNHLYSQDNQIDKDNKINVIVIGAHPDDPDSKVGGTAIKLSKLGHNVLFVSLTNGDAGHQSMGGGVLAKRRREEAFEAGKRFGVTYKVLENHDGELLPTLELRKDIIRLIRQWNADIVIGHRPYDYHPDHRNTAIAIQDAAYMVIVPNVVSDTPPLKKNPIFLYTQDRFQKPYPFKPDIAIDISDVIDQKIDAMSAHQSQYFEWLPWIASIVPPTDKEERIQWLKKFRELPITPSIRKSLIKWYGEEKGEKIIYAESFEICEYGRQPTDEEIRGMFPMLK</sequence>
<gene>
    <name evidence="1" type="ORF">D1164_22540</name>
</gene>